<dbReference type="PANTHER" id="PTHR19879:SF9">
    <property type="entry name" value="TRANSCRIPTION INITIATION FACTOR TFIID SUBUNIT 5"/>
    <property type="match status" value="1"/>
</dbReference>
<dbReference type="InterPro" id="IPR036322">
    <property type="entry name" value="WD40_repeat_dom_sf"/>
</dbReference>
<dbReference type="SUPFAM" id="SSF50978">
    <property type="entry name" value="WD40 repeat-like"/>
    <property type="match status" value="1"/>
</dbReference>
<dbReference type="PROSITE" id="PS50082">
    <property type="entry name" value="WD_REPEATS_2"/>
    <property type="match status" value="2"/>
</dbReference>
<keyword evidence="1 3" id="KW-0853">WD repeat</keyword>
<evidence type="ECO:0000256" key="3">
    <source>
        <dbReference type="PROSITE-ProRule" id="PRU00221"/>
    </source>
</evidence>
<reference evidence="5 6" key="1">
    <citation type="submission" date="2019-02" db="EMBL/GenBank/DDBJ databases">
        <title>Deep-cultivation of Planctomycetes and their phenomic and genomic characterization uncovers novel biology.</title>
        <authorList>
            <person name="Wiegand S."/>
            <person name="Jogler M."/>
            <person name="Boedeker C."/>
            <person name="Pinto D."/>
            <person name="Vollmers J."/>
            <person name="Rivas-Marin E."/>
            <person name="Kohn T."/>
            <person name="Peeters S.H."/>
            <person name="Heuer A."/>
            <person name="Rast P."/>
            <person name="Oberbeckmann S."/>
            <person name="Bunk B."/>
            <person name="Jeske O."/>
            <person name="Meyerdierks A."/>
            <person name="Storesund J.E."/>
            <person name="Kallscheuer N."/>
            <person name="Luecker S."/>
            <person name="Lage O.M."/>
            <person name="Pohl T."/>
            <person name="Merkel B.J."/>
            <person name="Hornburger P."/>
            <person name="Mueller R.-W."/>
            <person name="Bruemmer F."/>
            <person name="Labrenz M."/>
            <person name="Spormann A.M."/>
            <person name="Op Den Camp H."/>
            <person name="Overmann J."/>
            <person name="Amann R."/>
            <person name="Jetten M.S.M."/>
            <person name="Mascher T."/>
            <person name="Medema M.H."/>
            <person name="Devos D.P."/>
            <person name="Kaster A.-K."/>
            <person name="Ovreas L."/>
            <person name="Rohde M."/>
            <person name="Galperin M.Y."/>
            <person name="Jogler C."/>
        </authorList>
    </citation>
    <scope>NUCLEOTIDE SEQUENCE [LARGE SCALE GENOMIC DNA]</scope>
    <source>
        <strain evidence="5 6">Enr8</strain>
    </source>
</reference>
<dbReference type="RefSeq" id="WP_146436598.1">
    <property type="nucleotide sequence ID" value="NZ_SJPF01000007.1"/>
</dbReference>
<keyword evidence="6" id="KW-1185">Reference proteome</keyword>
<keyword evidence="4" id="KW-1133">Transmembrane helix</keyword>
<evidence type="ECO:0000313" key="5">
    <source>
        <dbReference type="EMBL" id="TWT29659.1"/>
    </source>
</evidence>
<sequence length="614" mass="66886">MQTGLQSRKADCPLCGTALQRDEDSIRDLWNCHSCGLSIEVAQQRDPLPELAPARSGPLCDDEPDEDQLDRWLAGKPIERKAAPISLRLSRWAQENWGAVTCFLIALLGVSAIAAHSMQSSVVAQRQLADERVAHQTTQKLAQERDEELRLLVDSAQIKSRALGKQLDQARLDARRDLSLRLADEATRLEQAAPQRSLMLAAESVQIARDSRHFPAAGAVQVLFDQLQDQSLIRPTGHSDAIRSIAFSNDGTLWASGGDDNRAILHSLDGRRISIPLEAHWSRVSQVKFSPNSRQLATASFDASICLWDVSSSEVAQSPVVLSGHDERVLSIDFSADSRWLLSGAQAAPGSPSEILLWDLQAKGQPQVVQTLGQHFGRVHAAQLSPDGRWAFTSSADGFVQLWRLNPKSGDRMTVAMRAQHGLTDRVVFSADSSQLVTVSESGRGGECVVRRWELGEMIRPDTIATFKIMPLAADVDFAKGNVAIGGERGDLKVINWNLGTTTPVFGHEQPIQLIRFLPDGALASVDEHGLVRRTILGGEDEVALGVKLPQVAGHIEAAAISADGQWVAVTNDKREVMIRQLDPLILTGVAFDRLQSVIGGVEVIAAQPSEDLR</sequence>
<name>A0A5C5UV24_9BACT</name>
<proteinExistence type="predicted"/>
<evidence type="ECO:0000313" key="6">
    <source>
        <dbReference type="Proteomes" id="UP000318878"/>
    </source>
</evidence>
<accession>A0A5C5UV24</accession>
<dbReference type="EMBL" id="SJPF01000007">
    <property type="protein sequence ID" value="TWT29659.1"/>
    <property type="molecule type" value="Genomic_DNA"/>
</dbReference>
<dbReference type="Gene3D" id="2.130.10.10">
    <property type="entry name" value="YVTN repeat-like/Quinoprotein amine dehydrogenase"/>
    <property type="match status" value="2"/>
</dbReference>
<evidence type="ECO:0000256" key="4">
    <source>
        <dbReference type="SAM" id="Phobius"/>
    </source>
</evidence>
<dbReference type="PANTHER" id="PTHR19879">
    <property type="entry name" value="TRANSCRIPTION INITIATION FACTOR TFIID"/>
    <property type="match status" value="1"/>
</dbReference>
<evidence type="ECO:0000256" key="1">
    <source>
        <dbReference type="ARBA" id="ARBA00022574"/>
    </source>
</evidence>
<dbReference type="InterPro" id="IPR001680">
    <property type="entry name" value="WD40_rpt"/>
</dbReference>
<dbReference type="PROSITE" id="PS00678">
    <property type="entry name" value="WD_REPEATS_1"/>
    <property type="match status" value="1"/>
</dbReference>
<comment type="caution">
    <text evidence="5">The sequence shown here is derived from an EMBL/GenBank/DDBJ whole genome shotgun (WGS) entry which is preliminary data.</text>
</comment>
<dbReference type="PROSITE" id="PS50294">
    <property type="entry name" value="WD_REPEATS_REGION"/>
    <property type="match status" value="2"/>
</dbReference>
<keyword evidence="4" id="KW-0472">Membrane</keyword>
<dbReference type="InterPro" id="IPR019775">
    <property type="entry name" value="WD40_repeat_CS"/>
</dbReference>
<organism evidence="5 6">
    <name type="scientific">Blastopirellula retiformator</name>
    <dbReference type="NCBI Taxonomy" id="2527970"/>
    <lineage>
        <taxon>Bacteria</taxon>
        <taxon>Pseudomonadati</taxon>
        <taxon>Planctomycetota</taxon>
        <taxon>Planctomycetia</taxon>
        <taxon>Pirellulales</taxon>
        <taxon>Pirellulaceae</taxon>
        <taxon>Blastopirellula</taxon>
    </lineage>
</organism>
<dbReference type="Proteomes" id="UP000318878">
    <property type="component" value="Unassembled WGS sequence"/>
</dbReference>
<evidence type="ECO:0000256" key="2">
    <source>
        <dbReference type="ARBA" id="ARBA00022737"/>
    </source>
</evidence>
<dbReference type="InterPro" id="IPR015943">
    <property type="entry name" value="WD40/YVTN_repeat-like_dom_sf"/>
</dbReference>
<dbReference type="Pfam" id="PF00400">
    <property type="entry name" value="WD40"/>
    <property type="match status" value="4"/>
</dbReference>
<feature type="transmembrane region" description="Helical" evidence="4">
    <location>
        <begin position="97"/>
        <end position="118"/>
    </location>
</feature>
<protein>
    <submittedName>
        <fullName evidence="5">WD domain, G-beta repeat</fullName>
    </submittedName>
</protein>
<keyword evidence="2" id="KW-0677">Repeat</keyword>
<keyword evidence="4" id="KW-0812">Transmembrane</keyword>
<dbReference type="AlphaFoldDB" id="A0A5C5UV24"/>
<dbReference type="OrthoDB" id="277950at2"/>
<dbReference type="SMART" id="SM00320">
    <property type="entry name" value="WD40"/>
    <property type="match status" value="4"/>
</dbReference>
<feature type="repeat" description="WD" evidence="3">
    <location>
        <begin position="277"/>
        <end position="318"/>
    </location>
</feature>
<feature type="repeat" description="WD" evidence="3">
    <location>
        <begin position="372"/>
        <end position="406"/>
    </location>
</feature>
<gene>
    <name evidence="5" type="ORF">Enr8_48470</name>
</gene>